<accession>A0A1Z2KVA3</accession>
<dbReference type="RefSeq" id="WP_087924669.1">
    <property type="nucleotide sequence ID" value="NZ_CP021744.1"/>
</dbReference>
<evidence type="ECO:0000313" key="2">
    <source>
        <dbReference type="EMBL" id="ARZ65984.1"/>
    </source>
</evidence>
<reference evidence="2 3" key="1">
    <citation type="submission" date="2017-06" db="EMBL/GenBank/DDBJ databases">
        <title>Streptomyces albireticuli Genome sequencing and assembly.</title>
        <authorList>
            <person name="Wang Y."/>
            <person name="Du B."/>
            <person name="Ding Y."/>
            <person name="Liu H."/>
            <person name="Hou Q."/>
            <person name="Liu K."/>
            <person name="Yao L."/>
            <person name="Wang C."/>
        </authorList>
    </citation>
    <scope>NUCLEOTIDE SEQUENCE [LARGE SCALE GENOMIC DNA]</scope>
    <source>
        <strain evidence="2 3">MDJK11</strain>
    </source>
</reference>
<evidence type="ECO:0000256" key="1">
    <source>
        <dbReference type="SAM" id="MobiDB-lite"/>
    </source>
</evidence>
<evidence type="ECO:0000313" key="3">
    <source>
        <dbReference type="Proteomes" id="UP000195755"/>
    </source>
</evidence>
<dbReference type="Proteomes" id="UP000195755">
    <property type="component" value="Chromosome"/>
</dbReference>
<sequence length="133" mass="14868">MTTWGLVLETSEQIGERRQADARVLAHVEGTREEALAELERHARSYAPEYPRRPKRRRLIRHGDGFLLVIDCSSISFSVRFTVGELLADSAAPEPPVPYEEPEPADEVPAPPDERDDDGVPVTPAWLGRTDLP</sequence>
<proteinExistence type="predicted"/>
<dbReference type="KEGG" id="salj:SMD11_0318"/>
<dbReference type="EMBL" id="CP021744">
    <property type="protein sequence ID" value="ARZ65984.1"/>
    <property type="molecule type" value="Genomic_DNA"/>
</dbReference>
<name>A0A1Z2KVA3_9ACTN</name>
<feature type="region of interest" description="Disordered" evidence="1">
    <location>
        <begin position="90"/>
        <end position="133"/>
    </location>
</feature>
<dbReference type="OrthoDB" id="4552079at2"/>
<gene>
    <name evidence="2" type="ORF">SMD11_0318</name>
</gene>
<dbReference type="AlphaFoldDB" id="A0A1Z2KVA3"/>
<organism evidence="2 3">
    <name type="scientific">Streptomyces albireticuli</name>
    <dbReference type="NCBI Taxonomy" id="1940"/>
    <lineage>
        <taxon>Bacteria</taxon>
        <taxon>Bacillati</taxon>
        <taxon>Actinomycetota</taxon>
        <taxon>Actinomycetes</taxon>
        <taxon>Kitasatosporales</taxon>
        <taxon>Streptomycetaceae</taxon>
        <taxon>Streptomyces</taxon>
    </lineage>
</organism>
<protein>
    <submittedName>
        <fullName evidence="2">Uncharacterized protein</fullName>
    </submittedName>
</protein>